<dbReference type="InterPro" id="IPR015943">
    <property type="entry name" value="WD40/YVTN_repeat-like_dom_sf"/>
</dbReference>
<accession>A0AAD4DD01</accession>
<evidence type="ECO:0000313" key="6">
    <source>
        <dbReference type="Proteomes" id="UP001194580"/>
    </source>
</evidence>
<evidence type="ECO:0000256" key="4">
    <source>
        <dbReference type="SAM" id="Phobius"/>
    </source>
</evidence>
<evidence type="ECO:0000256" key="3">
    <source>
        <dbReference type="PROSITE-ProRule" id="PRU00221"/>
    </source>
</evidence>
<evidence type="ECO:0000256" key="1">
    <source>
        <dbReference type="ARBA" id="ARBA00022574"/>
    </source>
</evidence>
<dbReference type="SMART" id="SM00320">
    <property type="entry name" value="WD40"/>
    <property type="match status" value="5"/>
</dbReference>
<dbReference type="PANTHER" id="PTHR22847:SF637">
    <property type="entry name" value="WD REPEAT DOMAIN 5B"/>
    <property type="match status" value="1"/>
</dbReference>
<dbReference type="InterPro" id="IPR036322">
    <property type="entry name" value="WD40_repeat_dom_sf"/>
</dbReference>
<evidence type="ECO:0000313" key="5">
    <source>
        <dbReference type="EMBL" id="KAG0274954.1"/>
    </source>
</evidence>
<name>A0AAD4DD01_9FUNG</name>
<keyword evidence="4" id="KW-0812">Transmembrane</keyword>
<dbReference type="PROSITE" id="PS50082">
    <property type="entry name" value="WD_REPEATS_2"/>
    <property type="match status" value="3"/>
</dbReference>
<sequence length="321" mass="35029">MLQQYDADTGKLGLALRSHINFKCAAYSPNGSQIATASMEGEVRLWNAQSCVVEHVIQTKEPVSILAYSPCGRWIALRLETGGVKVWDARSESSQHICLDRPPVNSLAFSPNGLNLAVGYRNGDIRVWETSTWICKMVIKGIINLVACVVYPPKSSYLACYYVAGAKGIRLFDEKGEPFQTILEHEKIKSEKFTYSSCGQWIAAADGQKVDLWTYTSNGIKTGWAHATTVKGFFGNVEKVTWRPNATEFATASQDGSIRAWKVEKESGNVSVQLLWGYGGTVLTTLGAVLVGSVGLTNTNQKLLQQRGAIFESSSSANNSA</sequence>
<gene>
    <name evidence="5" type="ORF">BGZ95_009311</name>
</gene>
<keyword evidence="4" id="KW-1133">Transmembrane helix</keyword>
<dbReference type="EMBL" id="JAAAIL010000542">
    <property type="protein sequence ID" value="KAG0274954.1"/>
    <property type="molecule type" value="Genomic_DNA"/>
</dbReference>
<dbReference type="Pfam" id="PF00400">
    <property type="entry name" value="WD40"/>
    <property type="match status" value="3"/>
</dbReference>
<keyword evidence="1 3" id="KW-0853">WD repeat</keyword>
<dbReference type="InterPro" id="IPR001680">
    <property type="entry name" value="WD40_rpt"/>
</dbReference>
<dbReference type="SUPFAM" id="SSF50978">
    <property type="entry name" value="WD40 repeat-like"/>
    <property type="match status" value="1"/>
</dbReference>
<feature type="repeat" description="WD" evidence="3">
    <location>
        <begin position="230"/>
        <end position="271"/>
    </location>
</feature>
<protein>
    <recommendedName>
        <fullName evidence="7">WD40 repeat-like protein</fullName>
    </recommendedName>
</protein>
<keyword evidence="6" id="KW-1185">Reference proteome</keyword>
<evidence type="ECO:0000256" key="2">
    <source>
        <dbReference type="ARBA" id="ARBA00022737"/>
    </source>
</evidence>
<dbReference type="AlphaFoldDB" id="A0AAD4DD01"/>
<dbReference type="PANTHER" id="PTHR22847">
    <property type="entry name" value="WD40 REPEAT PROTEIN"/>
    <property type="match status" value="1"/>
</dbReference>
<dbReference type="Proteomes" id="UP001194580">
    <property type="component" value="Unassembled WGS sequence"/>
</dbReference>
<dbReference type="PROSITE" id="PS50294">
    <property type="entry name" value="WD_REPEATS_REGION"/>
    <property type="match status" value="1"/>
</dbReference>
<proteinExistence type="predicted"/>
<dbReference type="Gene3D" id="2.130.10.10">
    <property type="entry name" value="YVTN repeat-like/Quinoprotein amine dehydrogenase"/>
    <property type="match status" value="1"/>
</dbReference>
<feature type="repeat" description="WD" evidence="3">
    <location>
        <begin position="26"/>
        <end position="50"/>
    </location>
</feature>
<feature type="transmembrane region" description="Helical" evidence="4">
    <location>
        <begin position="275"/>
        <end position="297"/>
    </location>
</feature>
<feature type="repeat" description="WD" evidence="3">
    <location>
        <begin position="104"/>
        <end position="132"/>
    </location>
</feature>
<keyword evidence="2" id="KW-0677">Repeat</keyword>
<comment type="caution">
    <text evidence="5">The sequence shown here is derived from an EMBL/GenBank/DDBJ whole genome shotgun (WGS) entry which is preliminary data.</text>
</comment>
<keyword evidence="4" id="KW-0472">Membrane</keyword>
<evidence type="ECO:0008006" key="7">
    <source>
        <dbReference type="Google" id="ProtNLM"/>
    </source>
</evidence>
<reference evidence="5" key="1">
    <citation type="journal article" date="2020" name="Fungal Divers.">
        <title>Resolving the Mortierellaceae phylogeny through synthesis of multi-gene phylogenetics and phylogenomics.</title>
        <authorList>
            <person name="Vandepol N."/>
            <person name="Liber J."/>
            <person name="Desiro A."/>
            <person name="Na H."/>
            <person name="Kennedy M."/>
            <person name="Barry K."/>
            <person name="Grigoriev I.V."/>
            <person name="Miller A.N."/>
            <person name="O'Donnell K."/>
            <person name="Stajich J.E."/>
            <person name="Bonito G."/>
        </authorList>
    </citation>
    <scope>NUCLEOTIDE SEQUENCE</scope>
    <source>
        <strain evidence="5">NRRL 28262</strain>
    </source>
</reference>
<dbReference type="GO" id="GO:1990234">
    <property type="term" value="C:transferase complex"/>
    <property type="evidence" value="ECO:0007669"/>
    <property type="project" value="UniProtKB-ARBA"/>
</dbReference>
<organism evidence="5 6">
    <name type="scientific">Linnemannia exigua</name>
    <dbReference type="NCBI Taxonomy" id="604196"/>
    <lineage>
        <taxon>Eukaryota</taxon>
        <taxon>Fungi</taxon>
        <taxon>Fungi incertae sedis</taxon>
        <taxon>Mucoromycota</taxon>
        <taxon>Mortierellomycotina</taxon>
        <taxon>Mortierellomycetes</taxon>
        <taxon>Mortierellales</taxon>
        <taxon>Mortierellaceae</taxon>
        <taxon>Linnemannia</taxon>
    </lineage>
</organism>